<evidence type="ECO:0000313" key="3">
    <source>
        <dbReference type="Proteomes" id="UP000325313"/>
    </source>
</evidence>
<dbReference type="Proteomes" id="UP000325313">
    <property type="component" value="Unassembled WGS sequence"/>
</dbReference>
<comment type="caution">
    <text evidence="2">The sequence shown here is derived from an EMBL/GenBank/DDBJ whole genome shotgun (WGS) entry which is preliminary data.</text>
</comment>
<organism evidence="2 3">
    <name type="scientific">Puccinia graminis f. sp. tritici</name>
    <dbReference type="NCBI Taxonomy" id="56615"/>
    <lineage>
        <taxon>Eukaryota</taxon>
        <taxon>Fungi</taxon>
        <taxon>Dikarya</taxon>
        <taxon>Basidiomycota</taxon>
        <taxon>Pucciniomycotina</taxon>
        <taxon>Pucciniomycetes</taxon>
        <taxon>Pucciniales</taxon>
        <taxon>Pucciniaceae</taxon>
        <taxon>Puccinia</taxon>
    </lineage>
</organism>
<gene>
    <name evidence="2" type="primary">HOP1_4</name>
    <name evidence="2" type="ORF">PGTUg99_025963</name>
</gene>
<name>A0A5B0MVN0_PUCGR</name>
<feature type="region of interest" description="Disordered" evidence="1">
    <location>
        <begin position="104"/>
        <end position="126"/>
    </location>
</feature>
<protein>
    <submittedName>
        <fullName evidence="2">DNA binding protein</fullName>
    </submittedName>
</protein>
<evidence type="ECO:0000256" key="1">
    <source>
        <dbReference type="SAM" id="MobiDB-lite"/>
    </source>
</evidence>
<feature type="region of interest" description="Disordered" evidence="1">
    <location>
        <begin position="175"/>
        <end position="211"/>
    </location>
</feature>
<feature type="compositionally biased region" description="Polar residues" evidence="1">
    <location>
        <begin position="196"/>
        <end position="211"/>
    </location>
</feature>
<dbReference type="EMBL" id="VDEP01000442">
    <property type="protein sequence ID" value="KAA1080236.1"/>
    <property type="molecule type" value="Genomic_DNA"/>
</dbReference>
<reference evidence="2 3" key="1">
    <citation type="submission" date="2019-05" db="EMBL/GenBank/DDBJ databases">
        <title>Emergence of the Ug99 lineage of the wheat stem rust pathogen through somatic hybridization.</title>
        <authorList>
            <person name="Li F."/>
            <person name="Upadhyaya N.M."/>
            <person name="Sperschneider J."/>
            <person name="Matny O."/>
            <person name="Nguyen-Phuc H."/>
            <person name="Mago R."/>
            <person name="Raley C."/>
            <person name="Miller M.E."/>
            <person name="Silverstein K.A.T."/>
            <person name="Henningsen E."/>
            <person name="Hirsch C.D."/>
            <person name="Visser B."/>
            <person name="Pretorius Z.A."/>
            <person name="Steffenson B.J."/>
            <person name="Schwessinger B."/>
            <person name="Dodds P.N."/>
            <person name="Figueroa M."/>
        </authorList>
    </citation>
    <scope>NUCLEOTIDE SEQUENCE [LARGE SCALE GENOMIC DNA]</scope>
    <source>
        <strain evidence="2 3">Ug99</strain>
    </source>
</reference>
<evidence type="ECO:0000313" key="2">
    <source>
        <dbReference type="EMBL" id="KAA1080236.1"/>
    </source>
</evidence>
<dbReference type="AlphaFoldDB" id="A0A5B0MVN0"/>
<sequence length="211" mass="23307">MVADNPLRISAIRWRIPASASGCGFGCGCHFPPKILADIRVSQGIPGANLGLESPCRREESLPARWYTDQLVGRDSFRRAEEFFRRNVSPTIADEQSIIEPIGRRDHDGRLVPLPRQDDNANETENGAIKILKRKATPESNVLRSRREESLPTSWCSRPEGFLPASRILNQLVRRSPSRRAGTSTSLLEGIPSNELVLSSGGSQTPPDDLV</sequence>
<accession>A0A5B0MVN0</accession>
<proteinExistence type="predicted"/>